<feature type="domain" description="Helicase ATP-binding" evidence="7">
    <location>
        <begin position="51"/>
        <end position="220"/>
    </location>
</feature>
<protein>
    <recommendedName>
        <fullName evidence="5">DNA 3'-5' helicase</fullName>
        <ecNumber evidence="5">5.6.2.4</ecNumber>
    </recommendedName>
</protein>
<gene>
    <name evidence="9" type="ORF">MVEG_12296</name>
</gene>
<dbReference type="GO" id="GO:0005634">
    <property type="term" value="C:nucleus"/>
    <property type="evidence" value="ECO:0007669"/>
    <property type="project" value="TreeGrafter"/>
</dbReference>
<dbReference type="InterPro" id="IPR027417">
    <property type="entry name" value="P-loop_NTPase"/>
</dbReference>
<dbReference type="GO" id="GO:0005694">
    <property type="term" value="C:chromosome"/>
    <property type="evidence" value="ECO:0007669"/>
    <property type="project" value="TreeGrafter"/>
</dbReference>
<dbReference type="GO" id="GO:0005737">
    <property type="term" value="C:cytoplasm"/>
    <property type="evidence" value="ECO:0007669"/>
    <property type="project" value="TreeGrafter"/>
</dbReference>
<proteinExistence type="inferred from homology"/>
<evidence type="ECO:0000259" key="8">
    <source>
        <dbReference type="PROSITE" id="PS51194"/>
    </source>
</evidence>
<evidence type="ECO:0000256" key="1">
    <source>
        <dbReference type="ARBA" id="ARBA00005446"/>
    </source>
</evidence>
<dbReference type="InterPro" id="IPR014001">
    <property type="entry name" value="Helicase_ATP-bd"/>
</dbReference>
<evidence type="ECO:0000256" key="5">
    <source>
        <dbReference type="ARBA" id="ARBA00034808"/>
    </source>
</evidence>
<evidence type="ECO:0000313" key="10">
    <source>
        <dbReference type="Proteomes" id="UP000243308"/>
    </source>
</evidence>
<dbReference type="Pfam" id="PF16124">
    <property type="entry name" value="RecQ_Zn_bind"/>
    <property type="match status" value="1"/>
</dbReference>
<accession>A0A086TIU0</accession>
<feature type="domain" description="Helicase C-terminal" evidence="8">
    <location>
        <begin position="275"/>
        <end position="423"/>
    </location>
</feature>
<dbReference type="GO" id="GO:0003676">
    <property type="term" value="F:nucleic acid binding"/>
    <property type="evidence" value="ECO:0007669"/>
    <property type="project" value="InterPro"/>
</dbReference>
<keyword evidence="10" id="KW-1185">Reference proteome</keyword>
<dbReference type="EC" id="5.6.2.4" evidence="5"/>
<comment type="catalytic activity">
    <reaction evidence="4">
        <text>Couples ATP hydrolysis with the unwinding of duplex DNA by translocating in the 3'-5' direction.</text>
        <dbReference type="EC" id="5.6.2.4"/>
    </reaction>
</comment>
<sequence length="657" mass="74887">MDLPSQNGAFSVQDGQARRQSLLQRLPKNTLHLCKKKLGVAEPKDDQLEVVARIGECRDTILIAGCGWGKSLVFHLPLVIWEDKIMIIITPLTALGNEQSKRLNDKGIKSINLKESEEVSVDQLIAGKYRAVFMSPEILFKSTRYTALWHQEDWMTKLVAIVIDEAHCVSTWETFRTSYLRIRELRYKVNGTTCFVALSATLPPFILAKVRKELCFKTVKEINVGNDRANIKYIVRKMLSVAERRERRIQEMKEQQMSVSKDSEAGPEPISRFQCLEFLQDKVKTIVYFNSRSDADEATKYLQRFMGDEHVGCYHAGKSEECKESRMDDFIKNKLCVLMATEAAGMGCDLSDVLRVVQFGFPDSLSTLMQRLGRSARGPGYHGVGILLIPLKTFAEISPELRQFAETKDCRRKILNNYFGNVHHNIPNCCDNCKPEPNIPETKKHPRGQSGRCLSEEGRAQLGIALDEWRKEKLDKYSRIDDFFTMEAMMSTGHRNKIIKFNSRILTPDRLLAVIDWIPLEKTAAQEIFDILQSVRAQFLPLRKEQPKQTEATGTQPFYGEYTFVFEPVMSQAMQEHNPPSHTVTSQPLEYQDQVQQDGAPLQPVQCPAQSSQKSQTPCGRKSQTCTQAQPKQQKLTTLWRVPNTPKTMEKKVASKK</sequence>
<dbReference type="InterPro" id="IPR011545">
    <property type="entry name" value="DEAD/DEAH_box_helicase_dom"/>
</dbReference>
<evidence type="ECO:0000256" key="4">
    <source>
        <dbReference type="ARBA" id="ARBA00034617"/>
    </source>
</evidence>
<dbReference type="Pfam" id="PF00271">
    <property type="entry name" value="Helicase_C"/>
    <property type="match status" value="1"/>
</dbReference>
<dbReference type="Gene3D" id="3.40.50.300">
    <property type="entry name" value="P-loop containing nucleotide triphosphate hydrolases"/>
    <property type="match status" value="2"/>
</dbReference>
<dbReference type="SMART" id="SM00490">
    <property type="entry name" value="HELICc"/>
    <property type="match status" value="1"/>
</dbReference>
<dbReference type="EMBL" id="KN042436">
    <property type="protein sequence ID" value="KFH61867.1"/>
    <property type="molecule type" value="Genomic_DNA"/>
</dbReference>
<comment type="similarity">
    <text evidence="1">Belongs to the helicase family. RecQ subfamily.</text>
</comment>
<organism evidence="9 10">
    <name type="scientific">Podila verticillata NRRL 6337</name>
    <dbReference type="NCBI Taxonomy" id="1069443"/>
    <lineage>
        <taxon>Eukaryota</taxon>
        <taxon>Fungi</taxon>
        <taxon>Fungi incertae sedis</taxon>
        <taxon>Mucoromycota</taxon>
        <taxon>Mortierellomycotina</taxon>
        <taxon>Mortierellomycetes</taxon>
        <taxon>Mortierellales</taxon>
        <taxon>Mortierellaceae</taxon>
        <taxon>Podila</taxon>
    </lineage>
</organism>
<reference evidence="9 10" key="1">
    <citation type="submission" date="2011-02" db="EMBL/GenBank/DDBJ databases">
        <title>The Genome Sequence of Mortierella verticillata NRRL 6337.</title>
        <authorList>
            <consortium name="The Broad Institute Genome Sequencing Platform"/>
            <person name="Russ C."/>
            <person name="Cuomo C."/>
            <person name="Burger G."/>
            <person name="Gray M.W."/>
            <person name="Holland P.W.H."/>
            <person name="King N."/>
            <person name="Lang F.B.F."/>
            <person name="Roger A.J."/>
            <person name="Ruiz-Trillo I."/>
            <person name="Young S.K."/>
            <person name="Zeng Q."/>
            <person name="Gargeya S."/>
            <person name="Alvarado L."/>
            <person name="Berlin A."/>
            <person name="Chapman S.B."/>
            <person name="Chen Z."/>
            <person name="Freedman E."/>
            <person name="Gellesch M."/>
            <person name="Goldberg J."/>
            <person name="Griggs A."/>
            <person name="Gujja S."/>
            <person name="Heilman E."/>
            <person name="Heiman D."/>
            <person name="Howarth C."/>
            <person name="Mehta T."/>
            <person name="Neiman D."/>
            <person name="Pearson M."/>
            <person name="Roberts A."/>
            <person name="Saif S."/>
            <person name="Shea T."/>
            <person name="Shenoy N."/>
            <person name="Sisk P."/>
            <person name="Stolte C."/>
            <person name="Sykes S."/>
            <person name="White J."/>
            <person name="Yandava C."/>
            <person name="Haas B."/>
            <person name="Nusbaum C."/>
            <person name="Birren B."/>
        </authorList>
    </citation>
    <scope>NUCLEOTIDE SEQUENCE [LARGE SCALE GENOMIC DNA]</scope>
    <source>
        <strain evidence="9 10">NRRL 6337</strain>
    </source>
</reference>
<keyword evidence="3" id="KW-0067">ATP-binding</keyword>
<dbReference type="PANTHER" id="PTHR13710:SF120">
    <property type="entry name" value="BIFUNCTIONAL 3'-5' EXONUCLEASE_ATP-DEPENDENT HELICASE WRN"/>
    <property type="match status" value="1"/>
</dbReference>
<evidence type="ECO:0000256" key="3">
    <source>
        <dbReference type="ARBA" id="ARBA00022840"/>
    </source>
</evidence>
<dbReference type="GO" id="GO:0009378">
    <property type="term" value="F:four-way junction helicase activity"/>
    <property type="evidence" value="ECO:0007669"/>
    <property type="project" value="TreeGrafter"/>
</dbReference>
<dbReference type="SUPFAM" id="SSF52540">
    <property type="entry name" value="P-loop containing nucleoside triphosphate hydrolases"/>
    <property type="match status" value="1"/>
</dbReference>
<dbReference type="GO" id="GO:0043138">
    <property type="term" value="F:3'-5' DNA helicase activity"/>
    <property type="evidence" value="ECO:0007669"/>
    <property type="project" value="UniProtKB-EC"/>
</dbReference>
<dbReference type="PROSITE" id="PS51192">
    <property type="entry name" value="HELICASE_ATP_BIND_1"/>
    <property type="match status" value="1"/>
</dbReference>
<dbReference type="SMART" id="SM00487">
    <property type="entry name" value="DEXDc"/>
    <property type="match status" value="1"/>
</dbReference>
<evidence type="ECO:0000256" key="6">
    <source>
        <dbReference type="SAM" id="MobiDB-lite"/>
    </source>
</evidence>
<dbReference type="GO" id="GO:0005524">
    <property type="term" value="F:ATP binding"/>
    <property type="evidence" value="ECO:0007669"/>
    <property type="project" value="UniProtKB-KW"/>
</dbReference>
<dbReference type="Pfam" id="PF00270">
    <property type="entry name" value="DEAD"/>
    <property type="match status" value="1"/>
</dbReference>
<evidence type="ECO:0000256" key="2">
    <source>
        <dbReference type="ARBA" id="ARBA00022741"/>
    </source>
</evidence>
<name>A0A086TIU0_9FUNG</name>
<dbReference type="Proteomes" id="UP000243308">
    <property type="component" value="Unassembled WGS sequence"/>
</dbReference>
<evidence type="ECO:0000313" key="9">
    <source>
        <dbReference type="EMBL" id="KFH61867.1"/>
    </source>
</evidence>
<dbReference type="PROSITE" id="PS51194">
    <property type="entry name" value="HELICASE_CTER"/>
    <property type="match status" value="1"/>
</dbReference>
<evidence type="ECO:0000259" key="7">
    <source>
        <dbReference type="PROSITE" id="PS51192"/>
    </source>
</evidence>
<dbReference type="InterPro" id="IPR001650">
    <property type="entry name" value="Helicase_C-like"/>
</dbReference>
<feature type="compositionally biased region" description="Basic and acidic residues" evidence="6">
    <location>
        <begin position="648"/>
        <end position="657"/>
    </location>
</feature>
<dbReference type="GO" id="GO:0000724">
    <property type="term" value="P:double-strand break repair via homologous recombination"/>
    <property type="evidence" value="ECO:0007669"/>
    <property type="project" value="TreeGrafter"/>
</dbReference>
<keyword evidence="2" id="KW-0547">Nucleotide-binding</keyword>
<dbReference type="PANTHER" id="PTHR13710">
    <property type="entry name" value="DNA HELICASE RECQ FAMILY MEMBER"/>
    <property type="match status" value="1"/>
</dbReference>
<dbReference type="AlphaFoldDB" id="A0A086TIU0"/>
<dbReference type="InterPro" id="IPR032284">
    <property type="entry name" value="RecQ_Zn-bd"/>
</dbReference>
<feature type="region of interest" description="Disordered" evidence="6">
    <location>
        <begin position="599"/>
        <end position="657"/>
    </location>
</feature>
<dbReference type="OrthoDB" id="10261556at2759"/>
<feature type="compositionally biased region" description="Polar residues" evidence="6">
    <location>
        <begin position="608"/>
        <end position="637"/>
    </location>
</feature>